<evidence type="ECO:0000313" key="2">
    <source>
        <dbReference type="Proteomes" id="UP001058074"/>
    </source>
</evidence>
<dbReference type="EMBL" id="BROD01000001">
    <property type="protein sequence ID" value="GKX67235.1"/>
    <property type="molecule type" value="Genomic_DNA"/>
</dbReference>
<dbReference type="Proteomes" id="UP001058074">
    <property type="component" value="Unassembled WGS sequence"/>
</dbReference>
<gene>
    <name evidence="1" type="ORF">rsdtw13_24930</name>
</gene>
<protein>
    <submittedName>
        <fullName evidence="1">DNA-binding response regulator</fullName>
    </submittedName>
</protein>
<keyword evidence="1" id="KW-0238">DNA-binding</keyword>
<evidence type="ECO:0000313" key="1">
    <source>
        <dbReference type="EMBL" id="GKX67235.1"/>
    </source>
</evidence>
<proteinExistence type="predicted"/>
<accession>A0ACB5RDQ5</accession>
<sequence length="422" mass="48891">MYKILIVDDEAIIRKGLKTIVDWDKLQCNVCGEACDGIEAIEMVKTYMPDMIIIDIRMPGMNGIDAIKYIKDIDKKCKIIILSGYRDFEYMQSAIKLGAFDYILKPSKVVDIVNVVQRAINQIEEEKKKENEVDTLRKNAEDSTVALRQKLLYDLLLNATSQTGSIADELKLCNLNIENYRVVAIEISNLDNECTSFRLQGISDLFYDTFKKHCDVFSVKISYNKFVYIISSSDKDILMQETEGKLNELIKSINEYYNFKISAGISDHGQDLFRLSVYFKQAVKYLGPKSEYNQCLDINKDEISEKRETPDKAIFMPLVIKNTVDYLNKNYKNNITLNEMAEYNNISSFYLSRLFAKETGKNFVDYLNEIRIEKAKALLKENNYKYYEIADMVGIKDAHYFSKIFKKYTGLTPSDYKNTYVQ</sequence>
<name>A0ACB5RDQ5_9CLOT</name>
<reference evidence="1" key="1">
    <citation type="journal article" date="2025" name="Int. J. Syst. Evol. Microbiol.">
        <title>Inconstantimicrobium mannanitabidum sp. nov., a novel member of the family Clostridiaceae isolated from anoxic soil under the treatment of reductive soil disinfestation.</title>
        <authorList>
            <person name="Ueki A."/>
            <person name="Tonouchi A."/>
            <person name="Honma S."/>
            <person name="Kaku N."/>
            <person name="Ueki K."/>
        </authorList>
    </citation>
    <scope>NUCLEOTIDE SEQUENCE</scope>
    <source>
        <strain evidence="1">TW13</strain>
    </source>
</reference>
<keyword evidence="2" id="KW-1185">Reference proteome</keyword>
<comment type="caution">
    <text evidence="1">The sequence shown here is derived from an EMBL/GenBank/DDBJ whole genome shotgun (WGS) entry which is preliminary data.</text>
</comment>
<organism evidence="1 2">
    <name type="scientific">Inconstantimicrobium mannanitabidum</name>
    <dbReference type="NCBI Taxonomy" id="1604901"/>
    <lineage>
        <taxon>Bacteria</taxon>
        <taxon>Bacillati</taxon>
        <taxon>Bacillota</taxon>
        <taxon>Clostridia</taxon>
        <taxon>Eubacteriales</taxon>
        <taxon>Clostridiaceae</taxon>
        <taxon>Inconstantimicrobium</taxon>
    </lineage>
</organism>